<proteinExistence type="predicted"/>
<evidence type="ECO:0000313" key="2">
    <source>
        <dbReference type="Proteomes" id="UP000070700"/>
    </source>
</evidence>
<dbReference type="OrthoDB" id="3561628at2759"/>
<name>A0A194XU08_MOLSC</name>
<dbReference type="Proteomes" id="UP000070700">
    <property type="component" value="Unassembled WGS sequence"/>
</dbReference>
<dbReference type="KEGG" id="psco:LY89DRAFT_775959"/>
<sequence length="707" mass="80323">MALPRASGPKTSLAEIYSHLTGVVSGINHTVIRDNVPFKSGLTPIYANPYAGFDELVEEEVLQQYQRDRFHTFTTEELEALESLAFQRPVEQPENLDGLPIHDIFRRENWAHPRPLNQGSWPIGLGTDESDGFWDVNNNDVWNILQPCLKLATVILTNHNTSPWWDAFLMGARRKVDQADVTAGKPGQDYYRFFRRTPADANSDDGIRDIQERLFRMGSSIEFDIVCGCSEWSTGLPTTSMFHGITVPKNWWHATKCCLDLYDIQPLLNKNMHPAERLLSQFSLASTILHELAHALHAEMTSIDFKIPEPYFEDECLAELGFSMENALCGGMADKINDHTNAGGLPYAGFVLADWNTLHNEYRCEGNPTIAAKPSGWLYERISPVPVEYFQYFHDTGFWNYHVRGNGPTATHMGPLPASSVYIFGQGQQEDFDEIPTPGIDPVMDDSMTVAQKTAVLVETRRNATTRRIQSAMQRTAAQRTYRTARLNAARASGTQSYSRPNAAPYLEPIFTPLCPRFDLIVQFLFSRRQELALDTLHFTIAEHQLYWYIVREGFISPTPREWRGFLQRCTKENVLFRWKEYLFPPTPTQGTVVRVANGWPIVPPPIKMCPPSSGDSPAAVRFRTMLKPFKGCMTALGTGNVYEPGQYDADKRVLLIALRKIMKLNGWTSSSITDDEFDDFIRYYEFHGRKWGFGPAGIIRKTEFGW</sequence>
<organism evidence="1 2">
    <name type="scientific">Mollisia scopiformis</name>
    <name type="common">Conifer needle endophyte fungus</name>
    <name type="synonym">Phialocephala scopiformis</name>
    <dbReference type="NCBI Taxonomy" id="149040"/>
    <lineage>
        <taxon>Eukaryota</taxon>
        <taxon>Fungi</taxon>
        <taxon>Dikarya</taxon>
        <taxon>Ascomycota</taxon>
        <taxon>Pezizomycotina</taxon>
        <taxon>Leotiomycetes</taxon>
        <taxon>Helotiales</taxon>
        <taxon>Mollisiaceae</taxon>
        <taxon>Mollisia</taxon>
    </lineage>
</organism>
<evidence type="ECO:0000313" key="1">
    <source>
        <dbReference type="EMBL" id="KUJ23693.1"/>
    </source>
</evidence>
<dbReference type="InParanoid" id="A0A194XU08"/>
<dbReference type="RefSeq" id="XP_018078048.1">
    <property type="nucleotide sequence ID" value="XM_018221993.1"/>
</dbReference>
<protein>
    <submittedName>
        <fullName evidence="1">Uncharacterized protein</fullName>
    </submittedName>
</protein>
<reference evidence="1 2" key="1">
    <citation type="submission" date="2015-10" db="EMBL/GenBank/DDBJ databases">
        <title>Full genome of DAOMC 229536 Phialocephala scopiformis, a fungal endophyte of spruce producing the potent anti-insectan compound rugulosin.</title>
        <authorList>
            <consortium name="DOE Joint Genome Institute"/>
            <person name="Walker A.K."/>
            <person name="Frasz S.L."/>
            <person name="Seifert K.A."/>
            <person name="Miller J.D."/>
            <person name="Mondo S.J."/>
            <person name="Labutti K."/>
            <person name="Lipzen A."/>
            <person name="Dockter R."/>
            <person name="Kennedy M."/>
            <person name="Grigoriev I.V."/>
            <person name="Spatafora J.W."/>
        </authorList>
    </citation>
    <scope>NUCLEOTIDE SEQUENCE [LARGE SCALE GENOMIC DNA]</scope>
    <source>
        <strain evidence="1 2">CBS 120377</strain>
    </source>
</reference>
<dbReference type="AlphaFoldDB" id="A0A194XU08"/>
<keyword evidence="2" id="KW-1185">Reference proteome</keyword>
<dbReference type="GeneID" id="28831719"/>
<dbReference type="EMBL" id="KQ947404">
    <property type="protein sequence ID" value="KUJ23693.1"/>
    <property type="molecule type" value="Genomic_DNA"/>
</dbReference>
<gene>
    <name evidence="1" type="ORF">LY89DRAFT_775959</name>
</gene>
<accession>A0A194XU08</accession>